<dbReference type="PANTHER" id="PTHR43172:SF2">
    <property type="entry name" value="ADENYLOSUCCINATE LYASE C-TERMINAL DOMAIN-CONTAINING PROTEIN"/>
    <property type="match status" value="1"/>
</dbReference>
<evidence type="ECO:0000313" key="5">
    <source>
        <dbReference type="Proteomes" id="UP001501791"/>
    </source>
</evidence>
<keyword evidence="1 4" id="KW-0456">Lyase</keyword>
<dbReference type="SMART" id="SM00998">
    <property type="entry name" value="ADSL_C"/>
    <property type="match status" value="1"/>
</dbReference>
<dbReference type="CDD" id="cd01597">
    <property type="entry name" value="pCLME"/>
    <property type="match status" value="1"/>
</dbReference>
<organism evidence="4 5">
    <name type="scientific">Brevibacterium picturae</name>
    <dbReference type="NCBI Taxonomy" id="260553"/>
    <lineage>
        <taxon>Bacteria</taxon>
        <taxon>Bacillati</taxon>
        <taxon>Actinomycetota</taxon>
        <taxon>Actinomycetes</taxon>
        <taxon>Micrococcales</taxon>
        <taxon>Brevibacteriaceae</taxon>
        <taxon>Brevibacterium</taxon>
    </lineage>
</organism>
<dbReference type="Proteomes" id="UP001501791">
    <property type="component" value="Unassembled WGS sequence"/>
</dbReference>
<dbReference type="InterPro" id="IPR019468">
    <property type="entry name" value="AdenyloSucc_lyase_C"/>
</dbReference>
<comment type="similarity">
    <text evidence="2">Belongs to the class-II fumarase/aspartase family.</text>
</comment>
<evidence type="ECO:0000259" key="3">
    <source>
        <dbReference type="SMART" id="SM00998"/>
    </source>
</evidence>
<accession>A0ABP4LWT0</accession>
<dbReference type="SUPFAM" id="SSF48557">
    <property type="entry name" value="L-aspartase-like"/>
    <property type="match status" value="1"/>
</dbReference>
<dbReference type="Pfam" id="PF00206">
    <property type="entry name" value="Lyase_1"/>
    <property type="match status" value="1"/>
</dbReference>
<dbReference type="InterPro" id="IPR000362">
    <property type="entry name" value="Fumarate_lyase_fam"/>
</dbReference>
<keyword evidence="5" id="KW-1185">Reference proteome</keyword>
<proteinExistence type="inferred from homology"/>
<dbReference type="Gene3D" id="1.20.200.10">
    <property type="entry name" value="Fumarase/aspartase (Central domain)"/>
    <property type="match status" value="1"/>
</dbReference>
<dbReference type="InterPro" id="IPR024083">
    <property type="entry name" value="Fumarase/histidase_N"/>
</dbReference>
<gene>
    <name evidence="4" type="ORF">GCM10009691_05140</name>
</gene>
<dbReference type="InterPro" id="IPR008948">
    <property type="entry name" value="L-Aspartase-like"/>
</dbReference>
<evidence type="ECO:0000256" key="2">
    <source>
        <dbReference type="ARBA" id="ARBA00034772"/>
    </source>
</evidence>
<comment type="caution">
    <text evidence="4">The sequence shown here is derived from an EMBL/GenBank/DDBJ whole genome shotgun (WGS) entry which is preliminary data.</text>
</comment>
<protein>
    <submittedName>
        <fullName evidence="4">Lyase family protein</fullName>
    </submittedName>
</protein>
<evidence type="ECO:0000256" key="1">
    <source>
        <dbReference type="ARBA" id="ARBA00023239"/>
    </source>
</evidence>
<dbReference type="RefSeq" id="WP_346035194.1">
    <property type="nucleotide sequence ID" value="NZ_BAAALY010000002.1"/>
</dbReference>
<dbReference type="Gene3D" id="1.10.275.10">
    <property type="entry name" value="Fumarase/aspartase (N-terminal domain)"/>
    <property type="match status" value="1"/>
</dbReference>
<dbReference type="Pfam" id="PF10397">
    <property type="entry name" value="ADSL_C"/>
    <property type="match status" value="1"/>
</dbReference>
<feature type="domain" description="Adenylosuccinate lyase C-terminal" evidence="3">
    <location>
        <begin position="388"/>
        <end position="461"/>
    </location>
</feature>
<dbReference type="PANTHER" id="PTHR43172">
    <property type="entry name" value="ADENYLOSUCCINATE LYASE"/>
    <property type="match status" value="1"/>
</dbReference>
<dbReference type="GO" id="GO:0016829">
    <property type="term" value="F:lyase activity"/>
    <property type="evidence" value="ECO:0007669"/>
    <property type="project" value="UniProtKB-KW"/>
</dbReference>
<name>A0ABP4LWT0_9MICO</name>
<dbReference type="EMBL" id="BAAALY010000002">
    <property type="protein sequence ID" value="GAA1532361.1"/>
    <property type="molecule type" value="Genomic_DNA"/>
</dbReference>
<dbReference type="PRINTS" id="PR00149">
    <property type="entry name" value="FUMRATELYASE"/>
</dbReference>
<reference evidence="5" key="1">
    <citation type="journal article" date="2019" name="Int. J. Syst. Evol. Microbiol.">
        <title>The Global Catalogue of Microorganisms (GCM) 10K type strain sequencing project: providing services to taxonomists for standard genome sequencing and annotation.</title>
        <authorList>
            <consortium name="The Broad Institute Genomics Platform"/>
            <consortium name="The Broad Institute Genome Sequencing Center for Infectious Disease"/>
            <person name="Wu L."/>
            <person name="Ma J."/>
        </authorList>
    </citation>
    <scope>NUCLEOTIDE SEQUENCE [LARGE SCALE GENOMIC DNA]</scope>
    <source>
        <strain evidence="5">JCM 13319</strain>
    </source>
</reference>
<evidence type="ECO:0000313" key="4">
    <source>
        <dbReference type="EMBL" id="GAA1532361.1"/>
    </source>
</evidence>
<dbReference type="Gene3D" id="1.10.40.30">
    <property type="entry name" value="Fumarase/aspartase (C-terminal domain)"/>
    <property type="match status" value="1"/>
</dbReference>
<sequence length="461" mass="49025">MHNPFNAGVGPDSGILSPVRVNSPTESLVDDDAWVGAMVECEAALARAQAHLGSVPRVVADTITRVASEAHLDARKIAVASRQTANPVVGLIAEFTEMVKGADPEAAEYVHRGSTSQDILDTAAMLIAKRSFNQIAAELRATADLLESFANDHFNTLMAARTLGVHAVPTTFRSKVRGWRKLVMDALSRVEELTAGKLPVSLGGAAGTLAGYIEFARLANVPLASDPEAYVRALSGSFAREVGLAPSAPSWHALRTPIADIAAVACFVTGALGKIAVDIITLSRSEIGEVAEPGGEGHGASSAMPHKRNPAGAAMIRSAALQVPAFATVLQAGMLAADERDAGTWHAEWLPFREILRLAGGASYTTLHLLEGLQVYPERMQANLDSSSSIMLTERLAIELTKTLGKQEARSLVTRLSSRSRDSNRVLLDVVREDATVMQTISDDRLTALFDPHTYLGVADR</sequence>
<dbReference type="InterPro" id="IPR022761">
    <property type="entry name" value="Fumarate_lyase_N"/>
</dbReference>